<gene>
    <name evidence="1" type="ORF">DLAC_01253</name>
</gene>
<evidence type="ECO:0000313" key="2">
    <source>
        <dbReference type="Proteomes" id="UP000076078"/>
    </source>
</evidence>
<evidence type="ECO:0000313" key="1">
    <source>
        <dbReference type="EMBL" id="KYR02414.1"/>
    </source>
</evidence>
<accession>A0A152A895</accession>
<organism evidence="1 2">
    <name type="scientific">Tieghemostelium lacteum</name>
    <name type="common">Slime mold</name>
    <name type="synonym">Dictyostelium lacteum</name>
    <dbReference type="NCBI Taxonomy" id="361077"/>
    <lineage>
        <taxon>Eukaryota</taxon>
        <taxon>Amoebozoa</taxon>
        <taxon>Evosea</taxon>
        <taxon>Eumycetozoa</taxon>
        <taxon>Dictyostelia</taxon>
        <taxon>Dictyosteliales</taxon>
        <taxon>Raperosteliaceae</taxon>
        <taxon>Tieghemostelium</taxon>
    </lineage>
</organism>
<dbReference type="InterPro" id="IPR032675">
    <property type="entry name" value="LRR_dom_sf"/>
</dbReference>
<dbReference type="Gene3D" id="3.80.10.10">
    <property type="entry name" value="Ribonuclease Inhibitor"/>
    <property type="match status" value="1"/>
</dbReference>
<dbReference type="InParanoid" id="A0A152A895"/>
<dbReference type="EMBL" id="LODT01000004">
    <property type="protein sequence ID" value="KYR02414.1"/>
    <property type="molecule type" value="Genomic_DNA"/>
</dbReference>
<keyword evidence="2" id="KW-1185">Reference proteome</keyword>
<dbReference type="Proteomes" id="UP000076078">
    <property type="component" value="Unassembled WGS sequence"/>
</dbReference>
<proteinExistence type="predicted"/>
<comment type="caution">
    <text evidence="1">The sequence shown here is derived from an EMBL/GenBank/DDBJ whole genome shotgun (WGS) entry which is preliminary data.</text>
</comment>
<name>A0A152A895_TIELA</name>
<dbReference type="SUPFAM" id="SSF52047">
    <property type="entry name" value="RNI-like"/>
    <property type="match status" value="1"/>
</dbReference>
<sequence length="622" mass="72112">MFFRFDNKKEKEVGSVSIQSNSDVILKEKILHQCKLPNVLFKNILNLLLIASKRSIYQLDLHLDEYLISLITTISRVCKEWNIKLIVTLDYPFFKVDNIRKLKYLYYWQTSLSIYFQNLEFMLDLVWTQREKTLWEFYIKLLSQIFDELPHSNKIRQIKGFTTVPSLSLSKWGIDFIKRQFRIYGNMDSKIAKITKLQALDLSSDSSERDLVEIINSSRSFRDLNIRTYQPSNELIAALISLPHLTCLTIQQAMIVDKKMVDLLNGFQQLQSLTLMNVNAGFSEKRYRATLELMSQNTTIKQLHLYGQFTLTIDVLVNLYNENSTLELLDIPFVTFEASPLRTDPPPIHNNTLRYLNSNCVASSMNWPGENWLAQDSGIEVLKLKKGTKKCKNAIMESHISKLKELEFVDHLDRDMIGNGLLVPLLQLSTQLVYLSVSREDGEADLVSPLFQALKQNQVLQCLKITRYMVKLQDLLDLINSGHISLNRLEIEQQPDNQKFHPNDLIDPICNNKNLTALSLSNSVQEWHNASFDLIKQVLSRNRNLLHFNYTNNLRFPEKYAETFKHLIKDITRSSASHCSPLISLSVNFIGNSQMVDFLLQHTLIIALYSPRKYKIENIFSV</sequence>
<reference evidence="1 2" key="1">
    <citation type="submission" date="2015-12" db="EMBL/GenBank/DDBJ databases">
        <title>Dictyostelia acquired genes for synthesis and detection of signals that induce cell-type specialization by lateral gene transfer from prokaryotes.</title>
        <authorList>
            <person name="Gloeckner G."/>
            <person name="Schaap P."/>
        </authorList>
    </citation>
    <scope>NUCLEOTIDE SEQUENCE [LARGE SCALE GENOMIC DNA]</scope>
    <source>
        <strain evidence="1 2">TK</strain>
    </source>
</reference>
<protein>
    <submittedName>
        <fullName evidence="1">Uncharacterized protein</fullName>
    </submittedName>
</protein>
<dbReference type="AlphaFoldDB" id="A0A152A895"/>